<dbReference type="PANTHER" id="PTHR11908:SF132">
    <property type="entry name" value="ALDEHYDE OXIDASE 1-RELATED"/>
    <property type="match status" value="1"/>
</dbReference>
<evidence type="ECO:0000259" key="2">
    <source>
        <dbReference type="Pfam" id="PF20256"/>
    </source>
</evidence>
<accession>A0A383BME2</accession>
<dbReference type="InterPro" id="IPR037165">
    <property type="entry name" value="AldOxase/xan_DH_Mopterin-bd_sf"/>
</dbReference>
<dbReference type="EMBL" id="UINC01201601">
    <property type="protein sequence ID" value="SVE21011.1"/>
    <property type="molecule type" value="Genomic_DNA"/>
</dbReference>
<organism evidence="3">
    <name type="scientific">marine metagenome</name>
    <dbReference type="NCBI Taxonomy" id="408172"/>
    <lineage>
        <taxon>unclassified sequences</taxon>
        <taxon>metagenomes</taxon>
        <taxon>ecological metagenomes</taxon>
    </lineage>
</organism>
<feature type="non-terminal residue" evidence="3">
    <location>
        <position position="1"/>
    </location>
</feature>
<dbReference type="Gene3D" id="3.30.365.10">
    <property type="entry name" value="Aldehyde oxidase/xanthine dehydrogenase, molybdopterin binding domain"/>
    <property type="match status" value="1"/>
</dbReference>
<gene>
    <name evidence="3" type="ORF">METZ01_LOCUS473865</name>
</gene>
<dbReference type="PANTHER" id="PTHR11908">
    <property type="entry name" value="XANTHINE DEHYDROGENASE"/>
    <property type="match status" value="1"/>
</dbReference>
<reference evidence="3" key="1">
    <citation type="submission" date="2018-05" db="EMBL/GenBank/DDBJ databases">
        <authorList>
            <person name="Lanie J.A."/>
            <person name="Ng W.-L."/>
            <person name="Kazmierczak K.M."/>
            <person name="Andrzejewski T.M."/>
            <person name="Davidsen T.M."/>
            <person name="Wayne K.J."/>
            <person name="Tettelin H."/>
            <person name="Glass J.I."/>
            <person name="Rusch D."/>
            <person name="Podicherti R."/>
            <person name="Tsui H.-C.T."/>
            <person name="Winkler M.E."/>
        </authorList>
    </citation>
    <scope>NUCLEOTIDE SEQUENCE</scope>
</reference>
<dbReference type="AlphaFoldDB" id="A0A383BME2"/>
<dbReference type="InterPro" id="IPR016208">
    <property type="entry name" value="Ald_Oxase/xanthine_DH-like"/>
</dbReference>
<dbReference type="InterPro" id="IPR046867">
    <property type="entry name" value="AldOxase/xan_DH_MoCoBD2"/>
</dbReference>
<evidence type="ECO:0000256" key="1">
    <source>
        <dbReference type="ARBA" id="ARBA00022505"/>
    </source>
</evidence>
<dbReference type="Pfam" id="PF20256">
    <property type="entry name" value="MoCoBD_2"/>
    <property type="match status" value="1"/>
</dbReference>
<dbReference type="GO" id="GO:0016491">
    <property type="term" value="F:oxidoreductase activity"/>
    <property type="evidence" value="ECO:0007669"/>
    <property type="project" value="InterPro"/>
</dbReference>
<protein>
    <recommendedName>
        <fullName evidence="2">Aldehyde oxidase/xanthine dehydrogenase second molybdopterin binding domain-containing protein</fullName>
    </recommendedName>
</protein>
<dbReference type="SUPFAM" id="SSF56003">
    <property type="entry name" value="Molybdenum cofactor-binding domain"/>
    <property type="match status" value="1"/>
</dbReference>
<name>A0A383BME2_9ZZZZ</name>
<keyword evidence="1" id="KW-0500">Molybdenum</keyword>
<proteinExistence type="predicted"/>
<dbReference type="GO" id="GO:0005506">
    <property type="term" value="F:iron ion binding"/>
    <property type="evidence" value="ECO:0007669"/>
    <property type="project" value="InterPro"/>
</dbReference>
<feature type="domain" description="Aldehyde oxidase/xanthine dehydrogenase second molybdopterin binding" evidence="2">
    <location>
        <begin position="1"/>
        <end position="82"/>
    </location>
</feature>
<evidence type="ECO:0000313" key="3">
    <source>
        <dbReference type="EMBL" id="SVE21011.1"/>
    </source>
</evidence>
<sequence>FGTHICVVEVDKETGEVKVVKYVAVDDPGIVINPMIVDGQVHGGVAQGIGQALFEGAAYDSDGQLLNGSMLDYTMPRADNFPMFETDRTETPCPHNPLGVKGIGEAGTIASTPAVVNAVMDALSDYGVTDLQMPLTPNRVWEAMNSNGNA</sequence>